<evidence type="ECO:0000256" key="2">
    <source>
        <dbReference type="ARBA" id="ARBA00023163"/>
    </source>
</evidence>
<protein>
    <submittedName>
        <fullName evidence="5">DNA-binding protein</fullName>
    </submittedName>
</protein>
<keyword evidence="5" id="KW-0238">DNA-binding</keyword>
<dbReference type="Pfam" id="PF04967">
    <property type="entry name" value="HTH_10"/>
    <property type="match status" value="1"/>
</dbReference>
<accession>A0A0M9AIR0</accession>
<sequence length="234" mass="27136">MISLEMDMVQYDCPYIDTTRDYEVSFLAKQWDFHPVERELETRIMVNGADREELDRGLNALEAHDNMESYQLLRRKGDLALIRSRIDETNAMSVIRDHSGYITGPFRIRDGSEIWHVGFDTERVAEGTLSELDRDNDYTIRSRESVDLEDYYDLLQNIDSAKRLVDGCRELSEVERDTLEKAVEGGYFDTPRDATLSSLAEEFDVSKMAISKNLRRSQRKILDRVTTAMNDVTE</sequence>
<feature type="domain" description="HTH bat-type" evidence="3">
    <location>
        <begin position="171"/>
        <end position="222"/>
    </location>
</feature>
<dbReference type="Proteomes" id="UP000037729">
    <property type="component" value="Unassembled WGS sequence"/>
</dbReference>
<dbReference type="OrthoDB" id="194721at2157"/>
<reference evidence="5 6" key="1">
    <citation type="submission" date="2015-08" db="EMBL/GenBank/DDBJ databases">
        <title>Genomes of Isolates from Cabo Rojo, PR.</title>
        <authorList>
            <person name="Sanchez-Nieves R.L."/>
            <person name="Montalvo-Rodriguez R."/>
        </authorList>
    </citation>
    <scope>NUCLEOTIDE SEQUENCE [LARGE SCALE GENOMIC DNA]</scope>
    <source>
        <strain evidence="5 6">SL3</strain>
    </source>
</reference>
<dbReference type="Pfam" id="PF24279">
    <property type="entry name" value="HVO_2525_N"/>
    <property type="match status" value="1"/>
</dbReference>
<feature type="domain" description="HVO-2525 N-terminal" evidence="4">
    <location>
        <begin position="4"/>
        <end position="138"/>
    </location>
</feature>
<evidence type="ECO:0000256" key="1">
    <source>
        <dbReference type="ARBA" id="ARBA00023015"/>
    </source>
</evidence>
<proteinExistence type="predicted"/>
<evidence type="ECO:0000313" key="5">
    <source>
        <dbReference type="EMBL" id="KOX92849.1"/>
    </source>
</evidence>
<dbReference type="GO" id="GO:0003677">
    <property type="term" value="F:DNA binding"/>
    <property type="evidence" value="ECO:0007669"/>
    <property type="project" value="UniProtKB-KW"/>
</dbReference>
<dbReference type="PANTHER" id="PTHR34236:SF1">
    <property type="entry name" value="DIMETHYL SULFOXIDE REDUCTASE TRANSCRIPTIONAL ACTIVATOR"/>
    <property type="match status" value="1"/>
</dbReference>
<dbReference type="InterPro" id="IPR056486">
    <property type="entry name" value="HVO_2525_N"/>
</dbReference>
<keyword evidence="1" id="KW-0805">Transcription regulation</keyword>
<name>A0A0M9AIR0_9EURY</name>
<dbReference type="EMBL" id="LIUF01000003">
    <property type="protein sequence ID" value="KOX92849.1"/>
    <property type="molecule type" value="Genomic_DNA"/>
</dbReference>
<dbReference type="RefSeq" id="WP_053968002.1">
    <property type="nucleotide sequence ID" value="NZ_LIUF01000003.1"/>
</dbReference>
<evidence type="ECO:0000313" key="6">
    <source>
        <dbReference type="Proteomes" id="UP000037729"/>
    </source>
</evidence>
<dbReference type="PANTHER" id="PTHR34236">
    <property type="entry name" value="DIMETHYL SULFOXIDE REDUCTASE TRANSCRIPTIONAL ACTIVATOR"/>
    <property type="match status" value="1"/>
</dbReference>
<dbReference type="InterPro" id="IPR007050">
    <property type="entry name" value="HTH_bacterioopsin"/>
</dbReference>
<dbReference type="AlphaFoldDB" id="A0A0M9AIR0"/>
<keyword evidence="6" id="KW-1185">Reference proteome</keyword>
<evidence type="ECO:0000259" key="4">
    <source>
        <dbReference type="Pfam" id="PF24279"/>
    </source>
</evidence>
<organism evidence="5 6">
    <name type="scientific">Haloarcula rubripromontorii</name>
    <dbReference type="NCBI Taxonomy" id="1705562"/>
    <lineage>
        <taxon>Archaea</taxon>
        <taxon>Methanobacteriati</taxon>
        <taxon>Methanobacteriota</taxon>
        <taxon>Stenosarchaea group</taxon>
        <taxon>Halobacteria</taxon>
        <taxon>Halobacteriales</taxon>
        <taxon>Haloarculaceae</taxon>
        <taxon>Haloarcula</taxon>
    </lineage>
</organism>
<evidence type="ECO:0000259" key="3">
    <source>
        <dbReference type="Pfam" id="PF04967"/>
    </source>
</evidence>
<dbReference type="PATRIC" id="fig|1705562.3.peg.242"/>
<gene>
    <name evidence="5" type="ORF">AMS69_10360</name>
</gene>
<comment type="caution">
    <text evidence="5">The sequence shown here is derived from an EMBL/GenBank/DDBJ whole genome shotgun (WGS) entry which is preliminary data.</text>
</comment>
<keyword evidence="2" id="KW-0804">Transcription</keyword>